<dbReference type="SUPFAM" id="SSF56601">
    <property type="entry name" value="beta-lactamase/transpeptidase-like"/>
    <property type="match status" value="1"/>
</dbReference>
<dbReference type="Proteomes" id="UP000622860">
    <property type="component" value="Unassembled WGS sequence"/>
</dbReference>
<keyword evidence="2" id="KW-0378">Hydrolase</keyword>
<dbReference type="RefSeq" id="WP_229683247.1">
    <property type="nucleotide sequence ID" value="NZ_BMFR01000025.1"/>
</dbReference>
<dbReference type="EMBL" id="BMFR01000025">
    <property type="protein sequence ID" value="GGG87064.1"/>
    <property type="molecule type" value="Genomic_DNA"/>
</dbReference>
<dbReference type="GO" id="GO:0000270">
    <property type="term" value="P:peptidoglycan metabolic process"/>
    <property type="evidence" value="ECO:0007669"/>
    <property type="project" value="TreeGrafter"/>
</dbReference>
<comment type="similarity">
    <text evidence="1">Belongs to the peptidase S13 family.</text>
</comment>
<dbReference type="PRINTS" id="PR00922">
    <property type="entry name" value="DADACBPTASE3"/>
</dbReference>
<keyword evidence="3" id="KW-0645">Protease</keyword>
<evidence type="ECO:0000313" key="3">
    <source>
        <dbReference type="EMBL" id="GGG87064.1"/>
    </source>
</evidence>
<dbReference type="Pfam" id="PF02113">
    <property type="entry name" value="Peptidase_S13"/>
    <property type="match status" value="1"/>
</dbReference>
<dbReference type="NCBIfam" id="TIGR00666">
    <property type="entry name" value="PBP4"/>
    <property type="match status" value="1"/>
</dbReference>
<dbReference type="Gene3D" id="3.50.80.20">
    <property type="entry name" value="D-Ala-D-Ala carboxypeptidase C, peptidase S13"/>
    <property type="match status" value="1"/>
</dbReference>
<dbReference type="GO" id="GO:0004185">
    <property type="term" value="F:serine-type carboxypeptidase activity"/>
    <property type="evidence" value="ECO:0007669"/>
    <property type="project" value="InterPro"/>
</dbReference>
<dbReference type="AlphaFoldDB" id="A0A917HRJ3"/>
<dbReference type="PANTHER" id="PTHR30023:SF0">
    <property type="entry name" value="PENICILLIN-SENSITIVE CARBOXYPEPTIDASE A"/>
    <property type="match status" value="1"/>
</dbReference>
<reference evidence="3" key="2">
    <citation type="submission" date="2020-09" db="EMBL/GenBank/DDBJ databases">
        <authorList>
            <person name="Sun Q."/>
            <person name="Zhou Y."/>
        </authorList>
    </citation>
    <scope>NUCLEOTIDE SEQUENCE</scope>
    <source>
        <strain evidence="3">CGMCC 1.12754</strain>
    </source>
</reference>
<dbReference type="GO" id="GO:0006508">
    <property type="term" value="P:proteolysis"/>
    <property type="evidence" value="ECO:0007669"/>
    <property type="project" value="InterPro"/>
</dbReference>
<protein>
    <submittedName>
        <fullName evidence="3">D-alanyl-D-alanine carboxypeptidase DacC</fullName>
    </submittedName>
</protein>
<proteinExistence type="inferred from homology"/>
<organism evidence="3 4">
    <name type="scientific">Virgibacillus oceani</name>
    <dbReference type="NCBI Taxonomy" id="1479511"/>
    <lineage>
        <taxon>Bacteria</taxon>
        <taxon>Bacillati</taxon>
        <taxon>Bacillota</taxon>
        <taxon>Bacilli</taxon>
        <taxon>Bacillales</taxon>
        <taxon>Bacillaceae</taxon>
        <taxon>Virgibacillus</taxon>
    </lineage>
</organism>
<dbReference type="InterPro" id="IPR000667">
    <property type="entry name" value="Peptidase_S13"/>
</dbReference>
<name>A0A917HRJ3_9BACI</name>
<keyword evidence="3" id="KW-0121">Carboxypeptidase</keyword>
<evidence type="ECO:0000256" key="1">
    <source>
        <dbReference type="ARBA" id="ARBA00006096"/>
    </source>
</evidence>
<reference evidence="3" key="1">
    <citation type="journal article" date="2014" name="Int. J. Syst. Evol. Microbiol.">
        <title>Complete genome sequence of Corynebacterium casei LMG S-19264T (=DSM 44701T), isolated from a smear-ripened cheese.</title>
        <authorList>
            <consortium name="US DOE Joint Genome Institute (JGI-PGF)"/>
            <person name="Walter F."/>
            <person name="Albersmeier A."/>
            <person name="Kalinowski J."/>
            <person name="Ruckert C."/>
        </authorList>
    </citation>
    <scope>NUCLEOTIDE SEQUENCE</scope>
    <source>
        <strain evidence="3">CGMCC 1.12754</strain>
    </source>
</reference>
<dbReference type="Gene3D" id="3.40.710.10">
    <property type="entry name" value="DD-peptidase/beta-lactamase superfamily"/>
    <property type="match status" value="1"/>
</dbReference>
<accession>A0A917HRJ3</accession>
<comment type="caution">
    <text evidence="3">The sequence shown here is derived from an EMBL/GenBank/DDBJ whole genome shotgun (WGS) entry which is preliminary data.</text>
</comment>
<gene>
    <name evidence="3" type="primary">dacC</name>
    <name evidence="3" type="ORF">GCM10011398_36120</name>
</gene>
<dbReference type="PANTHER" id="PTHR30023">
    <property type="entry name" value="D-ALANYL-D-ALANINE CARBOXYPEPTIDASE"/>
    <property type="match status" value="1"/>
</dbReference>
<dbReference type="InterPro" id="IPR012338">
    <property type="entry name" value="Beta-lactam/transpept-like"/>
</dbReference>
<sequence length="470" mass="51484">MNQQTESEYATERNRSFQQIDDFIKKEGMLDDAIIGISIRSASSGEKLFDHMGNVRLRPASNMKLLTAAASLSKLGGAYTFGTELLTDGPVKDNKLFGNLYLRGKGDPTLLPKDFETFAEKIRQSGISHIEGDIVGDDSWYDNVRLSADLNWSDEHYYYGAQVSALTASPNTDYDAGSVIVEVTPGIVQGDKPFVKLSPGTDYVKITNKAETVLGDMEADITINRVHGTNHITIEGAIPVRTSAVKEWISVWEPTGYALDLFLHALKKYEITWSGNAKQAVTPAGANLLFSHQSMPLSDLLVPFMKLSNNGHAEILVKELGKTVHGEGSWEAGLTVVENELAKFGMKTDTLLLRDGSGISHINLIPANEISKLLNTVQDMEWFSSFLHSLPVAGHSDRMIGGTLRDRMKELGEKVKAKTGTIFGVSTLSGYTENSLGKTLIFSIMINNLLDEEEGPDIIDQIVKLIAASR</sequence>
<evidence type="ECO:0000313" key="4">
    <source>
        <dbReference type="Proteomes" id="UP000622860"/>
    </source>
</evidence>
<keyword evidence="4" id="KW-1185">Reference proteome</keyword>
<evidence type="ECO:0000256" key="2">
    <source>
        <dbReference type="ARBA" id="ARBA00022801"/>
    </source>
</evidence>